<reference key="1">
    <citation type="submission" date="2010-11" db="EMBL/GenBank/DDBJ databases">
        <title>The complete genome of Leadbetterella byssophila DSM 17132.</title>
        <authorList>
            <consortium name="US DOE Joint Genome Institute (JGI-PGF)"/>
            <person name="Lucas S."/>
            <person name="Copeland A."/>
            <person name="Lapidus A."/>
            <person name="Glavina del Rio T."/>
            <person name="Dalin E."/>
            <person name="Tice H."/>
            <person name="Bruce D."/>
            <person name="Goodwin L."/>
            <person name="Pitluck S."/>
            <person name="Kyrpides N."/>
            <person name="Mavromatis K."/>
            <person name="Ivanova N."/>
            <person name="Teshima H."/>
            <person name="Brettin T."/>
            <person name="Detter J.C."/>
            <person name="Han C."/>
            <person name="Tapia R."/>
            <person name="Land M."/>
            <person name="Hauser L."/>
            <person name="Markowitz V."/>
            <person name="Cheng J.-F."/>
            <person name="Hugenholtz P."/>
            <person name="Woyke T."/>
            <person name="Wu D."/>
            <person name="Tindall B."/>
            <person name="Pomrenke H.G."/>
            <person name="Brambilla E."/>
            <person name="Klenk H.-P."/>
            <person name="Eisen J.A."/>
        </authorList>
    </citation>
    <scope>NUCLEOTIDE SEQUENCE [LARGE SCALE GENOMIC DNA]</scope>
    <source>
        <strain>DSM 17132</strain>
    </source>
</reference>
<comment type="similarity">
    <text evidence="3">Belongs to the glycosyl hydrolase 130 family.</text>
</comment>
<dbReference type="eggNOG" id="COG2152">
    <property type="taxonomic scope" value="Bacteria"/>
</dbReference>
<keyword evidence="2" id="KW-0808">Transferase</keyword>
<dbReference type="PANTHER" id="PTHR34106">
    <property type="entry name" value="GLYCOSIDASE"/>
    <property type="match status" value="1"/>
</dbReference>
<dbReference type="InterPro" id="IPR007184">
    <property type="entry name" value="Mannoside_phosphorylase"/>
</dbReference>
<dbReference type="PANTHER" id="PTHR34106:SF4">
    <property type="entry name" value="BLL5143 PROTEIN"/>
    <property type="match status" value="1"/>
</dbReference>
<dbReference type="GO" id="GO:0016757">
    <property type="term" value="F:glycosyltransferase activity"/>
    <property type="evidence" value="ECO:0007669"/>
    <property type="project" value="UniProtKB-KW"/>
</dbReference>
<protein>
    <submittedName>
        <fullName evidence="4">Glycosidase related protein</fullName>
    </submittedName>
</protein>
<dbReference type="Pfam" id="PF04041">
    <property type="entry name" value="Glyco_hydro_130"/>
    <property type="match status" value="1"/>
</dbReference>
<evidence type="ECO:0000256" key="3">
    <source>
        <dbReference type="ARBA" id="ARBA00024356"/>
    </source>
</evidence>
<keyword evidence="4" id="KW-0378">Hydrolase</keyword>
<organism evidence="4 5">
    <name type="scientific">Leadbetterella byssophila (strain DSM 17132 / JCM 16389 / KACC 11308 / NBRC 106382 / 4M15)</name>
    <dbReference type="NCBI Taxonomy" id="649349"/>
    <lineage>
        <taxon>Bacteria</taxon>
        <taxon>Pseudomonadati</taxon>
        <taxon>Bacteroidota</taxon>
        <taxon>Cytophagia</taxon>
        <taxon>Cytophagales</taxon>
        <taxon>Leadbetterellaceae</taxon>
        <taxon>Leadbetterella</taxon>
    </lineage>
</organism>
<dbReference type="HOGENOM" id="CLU_640768_0_0_10"/>
<dbReference type="RefSeq" id="WP_013407345.1">
    <property type="nucleotide sequence ID" value="NC_014655.1"/>
</dbReference>
<dbReference type="STRING" id="649349.Lbys_0519"/>
<evidence type="ECO:0000256" key="2">
    <source>
        <dbReference type="ARBA" id="ARBA00022679"/>
    </source>
</evidence>
<reference evidence="4 5" key="2">
    <citation type="journal article" date="2011" name="Stand. Genomic Sci.">
        <title>Complete genome sequence of Leadbetterella byssophila type strain (4M15).</title>
        <authorList>
            <person name="Abt B."/>
            <person name="Teshima H."/>
            <person name="Lucas S."/>
            <person name="Lapidus A."/>
            <person name="Del Rio T.G."/>
            <person name="Nolan M."/>
            <person name="Tice H."/>
            <person name="Cheng J.F."/>
            <person name="Pitluck S."/>
            <person name="Liolios K."/>
            <person name="Pagani I."/>
            <person name="Ivanova N."/>
            <person name="Mavromatis K."/>
            <person name="Pati A."/>
            <person name="Tapia R."/>
            <person name="Han C."/>
            <person name="Goodwin L."/>
            <person name="Chen A."/>
            <person name="Palaniappan K."/>
            <person name="Land M."/>
            <person name="Hauser L."/>
            <person name="Chang Y.J."/>
            <person name="Jeffries C.D."/>
            <person name="Rohde M."/>
            <person name="Goker M."/>
            <person name="Tindall B.J."/>
            <person name="Detter J.C."/>
            <person name="Woyke T."/>
            <person name="Bristow J."/>
            <person name="Eisen J.A."/>
            <person name="Markowitz V."/>
            <person name="Hugenholtz P."/>
            <person name="Klenk H.P."/>
            <person name="Kyrpides N.C."/>
        </authorList>
    </citation>
    <scope>NUCLEOTIDE SEQUENCE [LARGE SCALE GENOMIC DNA]</scope>
    <source>
        <strain evidence="5">DSM 17132 / JCM 16389 / KACC 11308 / NBRC 106382 / 4M15</strain>
    </source>
</reference>
<dbReference type="SUPFAM" id="SSF75005">
    <property type="entry name" value="Arabinanase/levansucrase/invertase"/>
    <property type="match status" value="1"/>
</dbReference>
<keyword evidence="4" id="KW-0326">Glycosidase</keyword>
<keyword evidence="5" id="KW-1185">Reference proteome</keyword>
<dbReference type="KEGG" id="lby:Lbys_0519"/>
<sequence>MKRLPIKITPSPTRTLVRPFVPGNIAQIQHILERIFSTPPEDQERVMKGVYERLDLPNDSIQTIFLRHFELIQGHLPESRVFSEEEKIFIGACFTQQYALESTALFNPSIVPHPVQDKAGVTKFILSLRAIGEGHISSITFMEGEIDKELNIKLIENSPVIYESQRKEHLYDKELFMRKAGELGILFGAEQMVFEPLGDPFTFEQLEEVLNQIKGSKPFKSSINMRRLVTGIRMLALSNFTLTFTTDTISERAIYPASPSQSNGLEDARFVKFTEDDGSSIYYATFTAYDGKIIMPELLETHDFIEFKVSTLNGKAAKNKGMALFPRKVNGKYMMLGRQDNESLYLMSSDNPYFWYESQPLVKPTFDWEMIQIGNCGSPVEIDEGWLVITHGVGPVRTYSIGALLLDKDDPSKIIGRLKEPLLTPSKQERFGYVPNVFYSCGAMAIGRTLVLPYAIGDVVTTFTLVDIDRLIKRMIE</sequence>
<dbReference type="Proteomes" id="UP000007435">
    <property type="component" value="Chromosome"/>
</dbReference>
<dbReference type="GO" id="GO:0016798">
    <property type="term" value="F:hydrolase activity, acting on glycosyl bonds"/>
    <property type="evidence" value="ECO:0007669"/>
    <property type="project" value="UniProtKB-KW"/>
</dbReference>
<name>E4RXE6_LEAB4</name>
<accession>E4RXE6</accession>
<dbReference type="CDD" id="cd18613">
    <property type="entry name" value="GH130"/>
    <property type="match status" value="1"/>
</dbReference>
<dbReference type="OrthoDB" id="9775877at2"/>
<evidence type="ECO:0000256" key="1">
    <source>
        <dbReference type="ARBA" id="ARBA00022676"/>
    </source>
</evidence>
<evidence type="ECO:0000313" key="4">
    <source>
        <dbReference type="EMBL" id="ADQ16291.1"/>
    </source>
</evidence>
<dbReference type="EMBL" id="CP002305">
    <property type="protein sequence ID" value="ADQ16291.1"/>
    <property type="molecule type" value="Genomic_DNA"/>
</dbReference>
<proteinExistence type="inferred from homology"/>
<dbReference type="AlphaFoldDB" id="E4RXE6"/>
<dbReference type="Gene3D" id="2.115.10.20">
    <property type="entry name" value="Glycosyl hydrolase domain, family 43"/>
    <property type="match status" value="1"/>
</dbReference>
<gene>
    <name evidence="4" type="ordered locus">Lbys_0519</name>
</gene>
<dbReference type="InterPro" id="IPR023296">
    <property type="entry name" value="Glyco_hydro_beta-prop_sf"/>
</dbReference>
<evidence type="ECO:0000313" key="5">
    <source>
        <dbReference type="Proteomes" id="UP000007435"/>
    </source>
</evidence>
<keyword evidence="1" id="KW-0328">Glycosyltransferase</keyword>